<keyword evidence="3" id="KW-1185">Reference proteome</keyword>
<dbReference type="Proteomes" id="UP000295499">
    <property type="component" value="Unassembled WGS sequence"/>
</dbReference>
<organism evidence="2 3">
    <name type="scientific">Pedobacter duraquae</name>
    <dbReference type="NCBI Taxonomy" id="425511"/>
    <lineage>
        <taxon>Bacteria</taxon>
        <taxon>Pseudomonadati</taxon>
        <taxon>Bacteroidota</taxon>
        <taxon>Sphingobacteriia</taxon>
        <taxon>Sphingobacteriales</taxon>
        <taxon>Sphingobacteriaceae</taxon>
        <taxon>Pedobacter</taxon>
    </lineage>
</organism>
<dbReference type="AlphaFoldDB" id="A0A4R6ILK5"/>
<dbReference type="InterPro" id="IPR046233">
    <property type="entry name" value="DUF6266"/>
</dbReference>
<protein>
    <submittedName>
        <fullName evidence="2">Uncharacterized protein</fullName>
    </submittedName>
</protein>
<dbReference type="RefSeq" id="WP_133554859.1">
    <property type="nucleotide sequence ID" value="NZ_SNWM01000002.1"/>
</dbReference>
<sequence>MARLKNGILGPFIGSLSLVTGYLRLGIPVMRFKSPLKDKKNKKRRTPAQRAMNSKMAVVMNFLSPLTSFVNVGFSTSTKPGQTAHNIAVSRMLLTGIKGNYPNYELDYPNIQLTDGKLRMPENIVARLENDDIIVTWDIPSEEHFIRSRDQIMAVCYDAKGSATKLLSGARISEGMETLKTQANLRKKPMHIYISFISDDRKLIAKSFYAGMMK</sequence>
<keyword evidence="1" id="KW-0472">Membrane</keyword>
<keyword evidence="1" id="KW-1133">Transmembrane helix</keyword>
<keyword evidence="1" id="KW-0812">Transmembrane</keyword>
<dbReference type="Pfam" id="PF19781">
    <property type="entry name" value="DUF6266"/>
    <property type="match status" value="1"/>
</dbReference>
<reference evidence="2 3" key="1">
    <citation type="submission" date="2019-03" db="EMBL/GenBank/DDBJ databases">
        <title>Genomic Encyclopedia of Archaeal and Bacterial Type Strains, Phase II (KMG-II): from individual species to whole genera.</title>
        <authorList>
            <person name="Goeker M."/>
        </authorList>
    </citation>
    <scope>NUCLEOTIDE SEQUENCE [LARGE SCALE GENOMIC DNA]</scope>
    <source>
        <strain evidence="2 3">DSM 19034</strain>
    </source>
</reference>
<dbReference type="EMBL" id="SNWM01000002">
    <property type="protein sequence ID" value="TDO23020.1"/>
    <property type="molecule type" value="Genomic_DNA"/>
</dbReference>
<evidence type="ECO:0000256" key="1">
    <source>
        <dbReference type="SAM" id="Phobius"/>
    </source>
</evidence>
<proteinExistence type="predicted"/>
<accession>A0A4R6ILK5</accession>
<feature type="transmembrane region" description="Helical" evidence="1">
    <location>
        <begin position="12"/>
        <end position="32"/>
    </location>
</feature>
<comment type="caution">
    <text evidence="2">The sequence shown here is derived from an EMBL/GenBank/DDBJ whole genome shotgun (WGS) entry which is preliminary data.</text>
</comment>
<dbReference type="OrthoDB" id="648163at2"/>
<name>A0A4R6ILK5_9SPHI</name>
<evidence type="ECO:0000313" key="2">
    <source>
        <dbReference type="EMBL" id="TDO23020.1"/>
    </source>
</evidence>
<gene>
    <name evidence="2" type="ORF">CLV32_2006</name>
</gene>
<evidence type="ECO:0000313" key="3">
    <source>
        <dbReference type="Proteomes" id="UP000295499"/>
    </source>
</evidence>